<dbReference type="Gramene" id="TKW00477">
    <property type="protein sequence ID" value="TKW00477"/>
    <property type="gene ID" value="SEVIR_8G111766v2"/>
</dbReference>
<reference evidence="2" key="1">
    <citation type="submission" date="2019-03" db="EMBL/GenBank/DDBJ databases">
        <title>WGS assembly of Setaria viridis.</title>
        <authorList>
            <person name="Huang P."/>
            <person name="Jenkins J."/>
            <person name="Grimwood J."/>
            <person name="Barry K."/>
            <person name="Healey A."/>
            <person name="Mamidi S."/>
            <person name="Sreedasyam A."/>
            <person name="Shu S."/>
            <person name="Feldman M."/>
            <person name="Wu J."/>
            <person name="Yu Y."/>
            <person name="Chen C."/>
            <person name="Johnson J."/>
            <person name="Rokhsar D."/>
            <person name="Baxter I."/>
            <person name="Schmutz J."/>
            <person name="Brutnell T."/>
            <person name="Kellogg E."/>
        </authorList>
    </citation>
    <scope>NUCLEOTIDE SEQUENCE [LARGE SCALE GENOMIC DNA]</scope>
</reference>
<accession>A0A4U6TSA7</accession>
<dbReference type="EMBL" id="CM016559">
    <property type="protein sequence ID" value="TKW00477.1"/>
    <property type="molecule type" value="Genomic_DNA"/>
</dbReference>
<name>A0A4U6TSA7_SETVI</name>
<evidence type="ECO:0000313" key="3">
    <source>
        <dbReference type="Proteomes" id="UP000298652"/>
    </source>
</evidence>
<sequence length="170" mass="18191">MGHVAPLRPPSVDLPLTPHPKDRSHTASRRGAIMTGMTRYEHDPAHLPTDASASRVGRYSLAHPNTKPRLGSGPQGVLVRAPARECYLTSWREVGKGSPNRMAAAIDRAVACQLSCVKGRMSHALSTTTGVDGWAAATDTHTQHNTSLGAPRCKPLTHSSSRNPICYLAT</sequence>
<feature type="region of interest" description="Disordered" evidence="1">
    <location>
        <begin position="1"/>
        <end position="30"/>
    </location>
</feature>
<evidence type="ECO:0000256" key="1">
    <source>
        <dbReference type="SAM" id="MobiDB-lite"/>
    </source>
</evidence>
<protein>
    <submittedName>
        <fullName evidence="2">Uncharacterized protein</fullName>
    </submittedName>
</protein>
<keyword evidence="3" id="KW-1185">Reference proteome</keyword>
<proteinExistence type="predicted"/>
<dbReference type="AlphaFoldDB" id="A0A4U6TSA7"/>
<gene>
    <name evidence="2" type="ORF">SEVIR_8G111766v2</name>
</gene>
<dbReference type="Proteomes" id="UP000298652">
    <property type="component" value="Chromosome 8"/>
</dbReference>
<evidence type="ECO:0000313" key="2">
    <source>
        <dbReference type="EMBL" id="TKW00477.1"/>
    </source>
</evidence>
<organism evidence="2 3">
    <name type="scientific">Setaria viridis</name>
    <name type="common">Green bristlegrass</name>
    <name type="synonym">Setaria italica subsp. viridis</name>
    <dbReference type="NCBI Taxonomy" id="4556"/>
    <lineage>
        <taxon>Eukaryota</taxon>
        <taxon>Viridiplantae</taxon>
        <taxon>Streptophyta</taxon>
        <taxon>Embryophyta</taxon>
        <taxon>Tracheophyta</taxon>
        <taxon>Spermatophyta</taxon>
        <taxon>Magnoliopsida</taxon>
        <taxon>Liliopsida</taxon>
        <taxon>Poales</taxon>
        <taxon>Poaceae</taxon>
        <taxon>PACMAD clade</taxon>
        <taxon>Panicoideae</taxon>
        <taxon>Panicodae</taxon>
        <taxon>Paniceae</taxon>
        <taxon>Cenchrinae</taxon>
        <taxon>Setaria</taxon>
    </lineage>
</organism>